<dbReference type="PANTHER" id="PTHR10587:SF78">
    <property type="entry name" value="PEPTIDOGLYCAN-N-ACETYLMURAMIC ACID DEACETYLASE PDAA"/>
    <property type="match status" value="1"/>
</dbReference>
<dbReference type="InterPro" id="IPR002509">
    <property type="entry name" value="NODB_dom"/>
</dbReference>
<proteinExistence type="predicted"/>
<evidence type="ECO:0000313" key="2">
    <source>
        <dbReference type="EMBL" id="MCZ4243174.1"/>
    </source>
</evidence>
<dbReference type="EMBL" id="JAPWGM010000001">
    <property type="protein sequence ID" value="MCZ4243174.1"/>
    <property type="molecule type" value="Genomic_DNA"/>
</dbReference>
<comment type="caution">
    <text evidence="2">The sequence shown here is derived from an EMBL/GenBank/DDBJ whole genome shotgun (WGS) entry which is preliminary data.</text>
</comment>
<dbReference type="Pfam" id="PF01522">
    <property type="entry name" value="Polysacc_deac_1"/>
    <property type="match status" value="1"/>
</dbReference>
<dbReference type="RefSeq" id="WP_269426244.1">
    <property type="nucleotide sequence ID" value="NZ_JAPWGM010000001.1"/>
</dbReference>
<dbReference type="Gene3D" id="3.20.20.370">
    <property type="entry name" value="Glycoside hydrolase/deacetylase"/>
    <property type="match status" value="1"/>
</dbReference>
<protein>
    <submittedName>
        <fullName evidence="2">Polysaccharide deacetylase family protein</fullName>
    </submittedName>
</protein>
<dbReference type="PROSITE" id="PS51677">
    <property type="entry name" value="NODB"/>
    <property type="match status" value="1"/>
</dbReference>
<organism evidence="2 3">
    <name type="scientific">Pedobacter punctiformis</name>
    <dbReference type="NCBI Taxonomy" id="3004097"/>
    <lineage>
        <taxon>Bacteria</taxon>
        <taxon>Pseudomonadati</taxon>
        <taxon>Bacteroidota</taxon>
        <taxon>Sphingobacteriia</taxon>
        <taxon>Sphingobacteriales</taxon>
        <taxon>Sphingobacteriaceae</taxon>
        <taxon>Pedobacter</taxon>
    </lineage>
</organism>
<sequence>MKKIALVFTGDEFADGAEIITKTLQTEKVKASFFLTGNFYRNASFRSLITNLKKDGHYLGAHSDKHLLYCDWTKRDSLLVTQTEFEEDLNANYREMAKFGISKADASFFLPPYEWYNKTVASWTKKENLNLINFTPGTRSNADYTDPEMGKSYRSSDEIFQSIVKYNETKPNGLNGFILLLHIGTDSKRTDKFYDQLPKLLRYLKTNGYELVRIDNLLKD</sequence>
<name>A0ABT4L5H5_9SPHI</name>
<dbReference type="PANTHER" id="PTHR10587">
    <property type="entry name" value="GLYCOSYL TRANSFERASE-RELATED"/>
    <property type="match status" value="1"/>
</dbReference>
<feature type="domain" description="NodB homology" evidence="1">
    <location>
        <begin position="2"/>
        <end position="212"/>
    </location>
</feature>
<accession>A0ABT4L5H5</accession>
<dbReference type="CDD" id="cd10917">
    <property type="entry name" value="CE4_NodB_like_6s_7s"/>
    <property type="match status" value="1"/>
</dbReference>
<evidence type="ECO:0000313" key="3">
    <source>
        <dbReference type="Proteomes" id="UP001144347"/>
    </source>
</evidence>
<dbReference type="InterPro" id="IPR011330">
    <property type="entry name" value="Glyco_hydro/deAcase_b/a-brl"/>
</dbReference>
<dbReference type="Proteomes" id="UP001144347">
    <property type="component" value="Unassembled WGS sequence"/>
</dbReference>
<reference evidence="2" key="1">
    <citation type="submission" date="2022-12" db="EMBL/GenBank/DDBJ databases">
        <title>Genome sequence of HCMS5-2.</title>
        <authorList>
            <person name="Woo H."/>
        </authorList>
    </citation>
    <scope>NUCLEOTIDE SEQUENCE</scope>
    <source>
        <strain evidence="2">HCMS5-2</strain>
    </source>
</reference>
<evidence type="ECO:0000259" key="1">
    <source>
        <dbReference type="PROSITE" id="PS51677"/>
    </source>
</evidence>
<dbReference type="SUPFAM" id="SSF88713">
    <property type="entry name" value="Glycoside hydrolase/deacetylase"/>
    <property type="match status" value="1"/>
</dbReference>
<keyword evidence="3" id="KW-1185">Reference proteome</keyword>
<dbReference type="InterPro" id="IPR050248">
    <property type="entry name" value="Polysacc_deacetylase_ArnD"/>
</dbReference>
<gene>
    <name evidence="2" type="ORF">O0955_04085</name>
</gene>